<dbReference type="Proteomes" id="UP000242662">
    <property type="component" value="Unassembled WGS sequence"/>
</dbReference>
<dbReference type="OrthoDB" id="2989832at2"/>
<name>A0A1G6GGM8_9BACI</name>
<evidence type="ECO:0000313" key="1">
    <source>
        <dbReference type="EMBL" id="SDB81168.1"/>
    </source>
</evidence>
<dbReference type="STRING" id="1464122.SAMN05421737_10131"/>
<keyword evidence="2" id="KW-1185">Reference proteome</keyword>
<dbReference type="RefSeq" id="WP_090774272.1">
    <property type="nucleotide sequence ID" value="NZ_FMYM01000001.1"/>
</dbReference>
<organism evidence="1 2">
    <name type="scientific">Shouchella lonarensis</name>
    <dbReference type="NCBI Taxonomy" id="1464122"/>
    <lineage>
        <taxon>Bacteria</taxon>
        <taxon>Bacillati</taxon>
        <taxon>Bacillota</taxon>
        <taxon>Bacilli</taxon>
        <taxon>Bacillales</taxon>
        <taxon>Bacillaceae</taxon>
        <taxon>Shouchella</taxon>
    </lineage>
</organism>
<evidence type="ECO:0000313" key="2">
    <source>
        <dbReference type="Proteomes" id="UP000242662"/>
    </source>
</evidence>
<reference evidence="2" key="1">
    <citation type="submission" date="2016-09" db="EMBL/GenBank/DDBJ databases">
        <authorList>
            <person name="Varghese N."/>
            <person name="Submissions S."/>
        </authorList>
    </citation>
    <scope>NUCLEOTIDE SEQUENCE [LARGE SCALE GENOMIC DNA]</scope>
    <source>
        <strain evidence="2">25nlg</strain>
    </source>
</reference>
<proteinExistence type="predicted"/>
<dbReference type="AlphaFoldDB" id="A0A1G6GGM8"/>
<gene>
    <name evidence="1" type="ORF">SAMN05421737_10131</name>
</gene>
<accession>A0A1G6GGM8</accession>
<protein>
    <submittedName>
        <fullName evidence="1">Predicted small secreted protein</fullName>
    </submittedName>
</protein>
<dbReference type="EMBL" id="FMYM01000001">
    <property type="protein sequence ID" value="SDB81168.1"/>
    <property type="molecule type" value="Genomic_DNA"/>
</dbReference>
<sequence length="101" mass="11221">MKHFSLGLSVGILLGYITAKACKKTSLSPEQILKKVKARAKKDCIVSDSWIQMEPETVERSGLTYDVYRGGITKATVDGPIHYEFLADRENGALLEFEQVS</sequence>